<evidence type="ECO:0000256" key="1">
    <source>
        <dbReference type="SAM" id="MobiDB-lite"/>
    </source>
</evidence>
<dbReference type="AlphaFoldDB" id="A0A9P6A020"/>
<sequence length="116" mass="13414">MCNANSNIYFLLALKKTVDSNLQKDFDDLRKRDDAALIDWDALRKRVEDWNECDRECTMTAKLRRLEAARLDNPTDVDHNSDDYKTDSEESSSCQRKAKPLILDDQGISCNQARID</sequence>
<name>A0A9P6A020_PLEER</name>
<reference evidence="2" key="1">
    <citation type="submission" date="2020-11" db="EMBL/GenBank/DDBJ databases">
        <authorList>
            <consortium name="DOE Joint Genome Institute"/>
            <person name="Ahrendt S."/>
            <person name="Riley R."/>
            <person name="Andreopoulos W."/>
            <person name="Labutti K."/>
            <person name="Pangilinan J."/>
            <person name="Ruiz-Duenas F.J."/>
            <person name="Barrasa J.M."/>
            <person name="Sanchez-Garcia M."/>
            <person name="Camarero S."/>
            <person name="Miyauchi S."/>
            <person name="Serrano A."/>
            <person name="Linde D."/>
            <person name="Babiker R."/>
            <person name="Drula E."/>
            <person name="Ayuso-Fernandez I."/>
            <person name="Pacheco R."/>
            <person name="Padilla G."/>
            <person name="Ferreira P."/>
            <person name="Barriuso J."/>
            <person name="Kellner H."/>
            <person name="Castanera R."/>
            <person name="Alfaro M."/>
            <person name="Ramirez L."/>
            <person name="Pisabarro A.G."/>
            <person name="Kuo A."/>
            <person name="Tritt A."/>
            <person name="Lipzen A."/>
            <person name="He G."/>
            <person name="Yan M."/>
            <person name="Ng V."/>
            <person name="Cullen D."/>
            <person name="Martin F."/>
            <person name="Rosso M.-N."/>
            <person name="Henrissat B."/>
            <person name="Hibbett D."/>
            <person name="Martinez A.T."/>
            <person name="Grigoriev I.V."/>
        </authorList>
    </citation>
    <scope>NUCLEOTIDE SEQUENCE</scope>
    <source>
        <strain evidence="2">ATCC 90797</strain>
    </source>
</reference>
<keyword evidence="3" id="KW-1185">Reference proteome</keyword>
<proteinExistence type="predicted"/>
<evidence type="ECO:0000313" key="2">
    <source>
        <dbReference type="EMBL" id="KAF9494836.1"/>
    </source>
</evidence>
<feature type="compositionally biased region" description="Basic and acidic residues" evidence="1">
    <location>
        <begin position="76"/>
        <end position="88"/>
    </location>
</feature>
<evidence type="ECO:0000313" key="3">
    <source>
        <dbReference type="Proteomes" id="UP000807025"/>
    </source>
</evidence>
<protein>
    <submittedName>
        <fullName evidence="2">Uncharacterized protein</fullName>
    </submittedName>
</protein>
<feature type="region of interest" description="Disordered" evidence="1">
    <location>
        <begin position="70"/>
        <end position="100"/>
    </location>
</feature>
<dbReference type="EMBL" id="MU154568">
    <property type="protein sequence ID" value="KAF9494836.1"/>
    <property type="molecule type" value="Genomic_DNA"/>
</dbReference>
<gene>
    <name evidence="2" type="ORF">BDN71DRAFT_1507338</name>
</gene>
<accession>A0A9P6A020</accession>
<dbReference type="Proteomes" id="UP000807025">
    <property type="component" value="Unassembled WGS sequence"/>
</dbReference>
<comment type="caution">
    <text evidence="2">The sequence shown here is derived from an EMBL/GenBank/DDBJ whole genome shotgun (WGS) entry which is preliminary data.</text>
</comment>
<organism evidence="2 3">
    <name type="scientific">Pleurotus eryngii</name>
    <name type="common">Boletus of the steppes</name>
    <dbReference type="NCBI Taxonomy" id="5323"/>
    <lineage>
        <taxon>Eukaryota</taxon>
        <taxon>Fungi</taxon>
        <taxon>Dikarya</taxon>
        <taxon>Basidiomycota</taxon>
        <taxon>Agaricomycotina</taxon>
        <taxon>Agaricomycetes</taxon>
        <taxon>Agaricomycetidae</taxon>
        <taxon>Agaricales</taxon>
        <taxon>Pleurotineae</taxon>
        <taxon>Pleurotaceae</taxon>
        <taxon>Pleurotus</taxon>
    </lineage>
</organism>